<proteinExistence type="predicted"/>
<keyword evidence="1" id="KW-0472">Membrane</keyword>
<dbReference type="GeneID" id="77170795"/>
<dbReference type="AlphaFoldDB" id="A0AAE4U8Z4"/>
<feature type="transmembrane region" description="Helical" evidence="1">
    <location>
        <begin position="287"/>
        <end position="308"/>
    </location>
</feature>
<feature type="transmembrane region" description="Helical" evidence="1">
    <location>
        <begin position="31"/>
        <end position="53"/>
    </location>
</feature>
<gene>
    <name evidence="2" type="ORF">R3P94_07545</name>
    <name evidence="3" type="ORF">R3Q15_13695</name>
</gene>
<dbReference type="EMBL" id="JAWLKI010000006">
    <property type="protein sequence ID" value="MDV6307187.1"/>
    <property type="molecule type" value="Genomic_DNA"/>
</dbReference>
<dbReference type="RefSeq" id="WP_157753410.1">
    <property type="nucleotide sequence ID" value="NZ_CP091855.1"/>
</dbReference>
<comment type="caution">
    <text evidence="3">The sequence shown here is derived from an EMBL/GenBank/DDBJ whole genome shotgun (WGS) entry which is preliminary data.</text>
</comment>
<feature type="transmembrane region" description="Helical" evidence="1">
    <location>
        <begin position="101"/>
        <end position="118"/>
    </location>
</feature>
<dbReference type="InterPro" id="IPR033459">
    <property type="entry name" value="AveC-like"/>
</dbReference>
<name>A0AAE4U8Z4_9ACTN</name>
<feature type="transmembrane region" description="Helical" evidence="1">
    <location>
        <begin position="73"/>
        <end position="94"/>
    </location>
</feature>
<evidence type="ECO:0000313" key="3">
    <source>
        <dbReference type="EMBL" id="MDV6312931.1"/>
    </source>
</evidence>
<feature type="transmembrane region" description="Helical" evidence="1">
    <location>
        <begin position="241"/>
        <end position="263"/>
    </location>
</feature>
<feature type="transmembrane region" description="Helical" evidence="1">
    <location>
        <begin position="194"/>
        <end position="221"/>
    </location>
</feature>
<evidence type="ECO:0000313" key="4">
    <source>
        <dbReference type="Proteomes" id="UP001185779"/>
    </source>
</evidence>
<keyword evidence="4" id="KW-1185">Reference proteome</keyword>
<dbReference type="Proteomes" id="UP001185922">
    <property type="component" value="Unassembled WGS sequence"/>
</dbReference>
<feature type="transmembrane region" description="Helical" evidence="1">
    <location>
        <begin position="160"/>
        <end position="182"/>
    </location>
</feature>
<evidence type="ECO:0000313" key="2">
    <source>
        <dbReference type="EMBL" id="MDV6307187.1"/>
    </source>
</evidence>
<evidence type="ECO:0000256" key="1">
    <source>
        <dbReference type="SAM" id="Phobius"/>
    </source>
</evidence>
<keyword evidence="1" id="KW-1133">Transmembrane helix</keyword>
<evidence type="ECO:0000313" key="5">
    <source>
        <dbReference type="Proteomes" id="UP001185922"/>
    </source>
</evidence>
<dbReference type="EMBL" id="JAWLKH010000014">
    <property type="protein sequence ID" value="MDV6312931.1"/>
    <property type="molecule type" value="Genomic_DNA"/>
</dbReference>
<dbReference type="Proteomes" id="UP001185779">
    <property type="component" value="Unassembled WGS sequence"/>
</dbReference>
<keyword evidence="1" id="KW-0812">Transmembrane</keyword>
<reference evidence="3 4" key="1">
    <citation type="submission" date="2023-10" db="EMBL/GenBank/DDBJ databases">
        <title>Development of a sustainable strategy for remediation of hydrocarbon-contaminated territories based on the waste exchange concept.</title>
        <authorList>
            <person name="Krivoruchko A."/>
        </authorList>
    </citation>
    <scope>NUCLEOTIDE SEQUENCE</scope>
    <source>
        <strain evidence="2 4">IEGM 1266</strain>
        <strain evidence="3">IEGM 1279</strain>
    </source>
</reference>
<organism evidence="3 5">
    <name type="scientific">Gordonia amicalis</name>
    <dbReference type="NCBI Taxonomy" id="89053"/>
    <lineage>
        <taxon>Bacteria</taxon>
        <taxon>Bacillati</taxon>
        <taxon>Actinomycetota</taxon>
        <taxon>Actinomycetes</taxon>
        <taxon>Mycobacteriales</taxon>
        <taxon>Gordoniaceae</taxon>
        <taxon>Gordonia</taxon>
    </lineage>
</organism>
<accession>A0AAE4U8Z4</accession>
<protein>
    <submittedName>
        <fullName evidence="3">Spirocyclase AveC family protein</fullName>
    </submittedName>
</protein>
<dbReference type="Pfam" id="PF17198">
    <property type="entry name" value="AveC_like"/>
    <property type="match status" value="1"/>
</dbReference>
<sequence>MTTKDSPDTVEDRTELPFGGRLGRVGPDSPAVVWLARLGAVFLVLELYIFGRWVTSDSFQRVMPGTDDGTNMVWIYFWDGLSIVGSIVFVTWIVRKRIRDGELPPVAIVAMAWMLTAWQDPLVNALRPVYSYNSHFPNFGTWAEFIPGWVDNGGVNPQPIFWWVGIYLFFVPLNMMGVDAYLKWVRRHVPRINRAGLIAFVMVLMFAQDVIGELITLLQGVDRYVWVGGSISLFPGTDYQFPLYEGLVWGCGMVGLSALIYCFRDSRGRMITDRGLDRLKIRRGRTFLRVLSLGAVFNIAMLVFFLGYNVVNQHADTTQPTVPSYIENDMCGLGDNPKCVPFWSTTTPAEPSR</sequence>